<name>A0ACC0NSL7_RHOML</name>
<gene>
    <name evidence="1" type="ORF">RHMOL_Rhmol05G0217400</name>
</gene>
<proteinExistence type="predicted"/>
<accession>A0ACC0NSL7</accession>
<comment type="caution">
    <text evidence="1">The sequence shown here is derived from an EMBL/GenBank/DDBJ whole genome shotgun (WGS) entry which is preliminary data.</text>
</comment>
<keyword evidence="2" id="KW-1185">Reference proteome</keyword>
<dbReference type="Proteomes" id="UP001062846">
    <property type="component" value="Chromosome 5"/>
</dbReference>
<dbReference type="EMBL" id="CM046392">
    <property type="protein sequence ID" value="KAI8555976.1"/>
    <property type="molecule type" value="Genomic_DNA"/>
</dbReference>
<protein>
    <submittedName>
        <fullName evidence="1">Uncharacterized protein</fullName>
    </submittedName>
</protein>
<sequence length="1238" mass="136364">MDGRTDDDDDGDFLSSLGSSLNPPNFIGTDLGAPSSHTHTNTKQLHYSHHSSKSAPQDDSSDEDNSNNKEKELHSSGSSTTRTPVKIFDRFYESSDDDDVDADCRSTPGGGSCGLDIGAAVESAGRRLDYMIQFLDRKLSSPDSPNNSNHPIENQVLTEFVASGGGTGIFRVPVRTAGHPGRPPSLELRPHPLRETQIGCFLRTLVSTESQLWAGSEWGLRVWKFSELYSPSAAAAVGDEEAAPFYESVQTSPTLCVIADEGSRVVWSGHRDGRIRAWKMDQCLELGSAFREALSWQAHRGPVLSIVMTSYGDLWSGSEGGAIMIWPWESIEKSMSLTVEERHLAALLVERSYIDLRSQVTGNGVCNIFTSDVKHMWSDHSGTKVWSAGYLSFALWDSRTREVLKVFNIEGQIENTSFMQDLTMEDEMKTKFVSISKKERPQSAISFFQRSRNAIMGAADAVRRAAVKGAFGDDNQRTEALITTIDGMIWTGCSNGQLVQWDSNGNRLQDFKHHSQSVQCLRTFGFQIWVGYSSGIVQVLDLNGSLLGGWIAHNSSVIDMAVGAGYIFTLANHGGIRGWSITSPGPLDGILRSELSGKEFLYTRIENLKILAGTWNVAQGRATLDSLISWLGSAAADVGIVVVGLQEVEMGAGFLAMSAAKETVGLEGSNAGQWWLDMIGTTLDEGSTFERVGSRQLAGLLIAVWVRDNIRDHVGDVDVAAVPCGFGRAIGNKGAVGLRMRVFRRTMCFVNCHFAAHLEAVKSRNADFDHVYRTMVFSRPSNLLNAAAAVGVSSAVQMVRGVNAMGINSVEGMPELSESDMVVFLGDFNYRLDDISYDEARDFISQRSFDWLRERDQLHAEMKAGNVFQGMREAIIGFPPTYKFERHQAGLAGYDSGEKKRIPAWCDRIIYRDSRSGSVSSCSLDCPVVSSVLQSGHYSGLNMKKSAALASLFAHTATTEGTVGAAGSNLQDPSLQFFKTLAGLELLALLSFLPAKKVPKYEACMDVTDSDHKPVRCIFGLEIARVDESIRRQEFEEITGSNENIKRMLEELCKVPETIVSTNNIILQNQDTSILRITNKSGKENALFEIICEGQSTIEDGRASNHRPRGSFGFPRWLQVNPATGIVKPGHIAEISVHHEEFHTLEEFVDGIPQNWWCEDARDKEVMLVVKVRGTRTVESRCHRIRVRHSFSGKISTHTDNRSNTYGNIQSNVLRRADFQRLSGSSDVVDHLINLHSP</sequence>
<evidence type="ECO:0000313" key="2">
    <source>
        <dbReference type="Proteomes" id="UP001062846"/>
    </source>
</evidence>
<evidence type="ECO:0000313" key="1">
    <source>
        <dbReference type="EMBL" id="KAI8555976.1"/>
    </source>
</evidence>
<organism evidence="1 2">
    <name type="scientific">Rhododendron molle</name>
    <name type="common">Chinese azalea</name>
    <name type="synonym">Azalea mollis</name>
    <dbReference type="NCBI Taxonomy" id="49168"/>
    <lineage>
        <taxon>Eukaryota</taxon>
        <taxon>Viridiplantae</taxon>
        <taxon>Streptophyta</taxon>
        <taxon>Embryophyta</taxon>
        <taxon>Tracheophyta</taxon>
        <taxon>Spermatophyta</taxon>
        <taxon>Magnoliopsida</taxon>
        <taxon>eudicotyledons</taxon>
        <taxon>Gunneridae</taxon>
        <taxon>Pentapetalae</taxon>
        <taxon>asterids</taxon>
        <taxon>Ericales</taxon>
        <taxon>Ericaceae</taxon>
        <taxon>Ericoideae</taxon>
        <taxon>Rhodoreae</taxon>
        <taxon>Rhododendron</taxon>
    </lineage>
</organism>
<reference evidence="1" key="1">
    <citation type="submission" date="2022-02" db="EMBL/GenBank/DDBJ databases">
        <title>Plant Genome Project.</title>
        <authorList>
            <person name="Zhang R.-G."/>
        </authorList>
    </citation>
    <scope>NUCLEOTIDE SEQUENCE</scope>
    <source>
        <strain evidence="1">AT1</strain>
    </source>
</reference>